<dbReference type="PANTHER" id="PTHR14226:SF78">
    <property type="entry name" value="SLR0060 PROTEIN"/>
    <property type="match status" value="1"/>
</dbReference>
<evidence type="ECO:0000256" key="3">
    <source>
        <dbReference type="ARBA" id="ARBA00023098"/>
    </source>
</evidence>
<feature type="active site" description="Nucleophile" evidence="4">
    <location>
        <position position="65"/>
    </location>
</feature>
<evidence type="ECO:0000313" key="6">
    <source>
        <dbReference type="EMBL" id="MBK7955632.1"/>
    </source>
</evidence>
<dbReference type="AlphaFoldDB" id="A0A935W4Y4"/>
<dbReference type="InterPro" id="IPR050301">
    <property type="entry name" value="NTE"/>
</dbReference>
<accession>A0A935W4Y4</accession>
<dbReference type="GO" id="GO:0016042">
    <property type="term" value="P:lipid catabolic process"/>
    <property type="evidence" value="ECO:0007669"/>
    <property type="project" value="UniProtKB-UniRule"/>
</dbReference>
<dbReference type="PROSITE" id="PS51635">
    <property type="entry name" value="PNPLA"/>
    <property type="match status" value="1"/>
</dbReference>
<evidence type="ECO:0000256" key="1">
    <source>
        <dbReference type="ARBA" id="ARBA00022801"/>
    </source>
</evidence>
<feature type="domain" description="PNPLA" evidence="5">
    <location>
        <begin position="30"/>
        <end position="245"/>
    </location>
</feature>
<dbReference type="Pfam" id="PF01734">
    <property type="entry name" value="Patatin"/>
    <property type="match status" value="1"/>
</dbReference>
<dbReference type="InterPro" id="IPR002641">
    <property type="entry name" value="PNPLA_dom"/>
</dbReference>
<evidence type="ECO:0000256" key="4">
    <source>
        <dbReference type="PROSITE-ProRule" id="PRU01161"/>
    </source>
</evidence>
<evidence type="ECO:0000313" key="7">
    <source>
        <dbReference type="Proteomes" id="UP000706151"/>
    </source>
</evidence>
<protein>
    <submittedName>
        <fullName evidence="6">Patatin-like phospholipase family protein</fullName>
    </submittedName>
</protein>
<evidence type="ECO:0000256" key="2">
    <source>
        <dbReference type="ARBA" id="ARBA00022963"/>
    </source>
</evidence>
<name>A0A935W4Y4_9PROT</name>
<dbReference type="PANTHER" id="PTHR14226">
    <property type="entry name" value="NEUROPATHY TARGET ESTERASE/SWISS CHEESE D.MELANOGASTER"/>
    <property type="match status" value="1"/>
</dbReference>
<sequence>MTIHDQNLQAALSPVSEAGEGKPEEGIALCLSGGGYRAMVFHLGVLWRLNELGYLSRLQRISSVSGGSITAAMLGLKWGRLAFSNGIAGRLVKEVVDPIRAFAHQTVDVSSVLQGIFLPGTISEKVARAYRKHLFGDATLQDLPDDPPRFVINATNVQTGVLWRFSKPYMRDYQVGEVKNPTVSLAAAVAASSAFPPVLSPARLELDPASFSPPAGEPHHQPPYTTEVFLSDGGVYDNLGLETAWKRYQTILVSDAGLAMSADPDPGTDWAMHTKRVLDMIDNQVRALRKRQLVAGFQSGIRQGAYWSVGSEIATYGVAQALPCPVQRTAELARVATRLADMPDAMQERLINWGYAICDAAMRRWVDPTLPAPSGFPYPRGV</sequence>
<comment type="caution">
    <text evidence="4">Lacks conserved residue(s) required for the propagation of feature annotation.</text>
</comment>
<proteinExistence type="predicted"/>
<comment type="caution">
    <text evidence="6">The sequence shown here is derived from an EMBL/GenBank/DDBJ whole genome shotgun (WGS) entry which is preliminary data.</text>
</comment>
<feature type="short sequence motif" description="DGA/G" evidence="4">
    <location>
        <begin position="232"/>
        <end position="234"/>
    </location>
</feature>
<keyword evidence="2 4" id="KW-0442">Lipid degradation</keyword>
<evidence type="ECO:0000259" key="5">
    <source>
        <dbReference type="PROSITE" id="PS51635"/>
    </source>
</evidence>
<keyword evidence="1 4" id="KW-0378">Hydrolase</keyword>
<organism evidence="6 7">
    <name type="scientific">Candidatus Accumulibacter affinis</name>
    <dbReference type="NCBI Taxonomy" id="2954384"/>
    <lineage>
        <taxon>Bacteria</taxon>
        <taxon>Pseudomonadati</taxon>
        <taxon>Pseudomonadota</taxon>
        <taxon>Betaproteobacteria</taxon>
        <taxon>Candidatus Accumulibacter</taxon>
    </lineage>
</organism>
<dbReference type="Proteomes" id="UP000706151">
    <property type="component" value="Unassembled WGS sequence"/>
</dbReference>
<reference evidence="6 7" key="1">
    <citation type="submission" date="2020-10" db="EMBL/GenBank/DDBJ databases">
        <title>Connecting structure to function with the recovery of over 1000 high-quality activated sludge metagenome-assembled genomes encoding full-length rRNA genes using long-read sequencing.</title>
        <authorList>
            <person name="Singleton C.M."/>
            <person name="Petriglieri F."/>
            <person name="Kristensen J.M."/>
            <person name="Kirkegaard R.H."/>
            <person name="Michaelsen T.Y."/>
            <person name="Andersen M.H."/>
            <person name="Karst S.M."/>
            <person name="Dueholm M.S."/>
            <person name="Nielsen P.H."/>
            <person name="Albertsen M."/>
        </authorList>
    </citation>
    <scope>NUCLEOTIDE SEQUENCE [LARGE SCALE GENOMIC DNA]</scope>
    <source>
        <strain evidence="6">Fred_18-Q3-R57-64_BAT3C.720</strain>
    </source>
</reference>
<keyword evidence="3 4" id="KW-0443">Lipid metabolism</keyword>
<dbReference type="EMBL" id="JADJOT010000011">
    <property type="protein sequence ID" value="MBK7955632.1"/>
    <property type="molecule type" value="Genomic_DNA"/>
</dbReference>
<dbReference type="Gene3D" id="3.40.1090.10">
    <property type="entry name" value="Cytosolic phospholipase A2 catalytic domain"/>
    <property type="match status" value="2"/>
</dbReference>
<gene>
    <name evidence="6" type="ORF">IPK02_17680</name>
</gene>
<dbReference type="GO" id="GO:0016787">
    <property type="term" value="F:hydrolase activity"/>
    <property type="evidence" value="ECO:0007669"/>
    <property type="project" value="UniProtKB-UniRule"/>
</dbReference>
<dbReference type="InterPro" id="IPR016035">
    <property type="entry name" value="Acyl_Trfase/lysoPLipase"/>
</dbReference>
<dbReference type="SUPFAM" id="SSF52151">
    <property type="entry name" value="FabD/lysophospholipase-like"/>
    <property type="match status" value="1"/>
</dbReference>
<feature type="active site" description="Proton acceptor" evidence="4">
    <location>
        <position position="232"/>
    </location>
</feature>